<accession>A0A2K9DME9</accession>
<dbReference type="AlphaFoldDB" id="A0A2K9DME9"/>
<name>A0A2K9DME9_9MICO</name>
<dbReference type="EMBL" id="CP025299">
    <property type="protein sequence ID" value="AUG29548.1"/>
    <property type="molecule type" value="Genomic_DNA"/>
</dbReference>
<evidence type="ECO:0000313" key="2">
    <source>
        <dbReference type="Proteomes" id="UP000233276"/>
    </source>
</evidence>
<gene>
    <name evidence="1" type="ORF">CXR34_08870</name>
</gene>
<protein>
    <submittedName>
        <fullName evidence="1">Uncharacterized protein</fullName>
    </submittedName>
</protein>
<sequence>MSVAISPSKRVMRDSIRQYFPTGRTLATVLTHVSRGMAADGIIAENAADLAESGIVLLPQFAIRDFDGSDSVNRIQWHGDSGRSVRVIPYGAIVKIPWTVQDSSLPELHGVLIASFGDSGAEITGDIPPMIRADVAGNLSRGSSADVAGTSRRGRTFGNPIEPSILQAFSRYELTRQLKRISEHGREQMFALSGLLNPYARDAVNGASLRVYREIHGLDSDTSAARHIIDEIERDSVLDELMLGTHQADSVVIRLIRRVAATDVTVCKSVMQVMATAIWSGAETQVRHHIGDPHLGRVIRRLARDLGYFAGNGDVDAGSVLEAYKQEFPDQRVGIGRVVDALTAGATVNTQITAFDIETDRPAANLADTA</sequence>
<proteinExistence type="predicted"/>
<reference evidence="1 2" key="1">
    <citation type="submission" date="2017-12" db="EMBL/GenBank/DDBJ databases">
        <title>Isolation and characterization of estrogens degradatiion strain Microbacterium hominis SJTG1.</title>
        <authorList>
            <person name="Xiong W."/>
            <person name="Yin C."/>
            <person name="Zheng D."/>
            <person name="Liang R."/>
        </authorList>
    </citation>
    <scope>NUCLEOTIDE SEQUENCE [LARGE SCALE GENOMIC DNA]</scope>
    <source>
        <strain evidence="1 2">SJTG1</strain>
    </source>
</reference>
<dbReference type="KEGG" id="mhos:CXR34_08870"/>
<dbReference type="Proteomes" id="UP000233276">
    <property type="component" value="Chromosome"/>
</dbReference>
<dbReference type="RefSeq" id="WP_016464944.1">
    <property type="nucleotide sequence ID" value="NZ_CP025299.1"/>
</dbReference>
<evidence type="ECO:0000313" key="1">
    <source>
        <dbReference type="EMBL" id="AUG29548.1"/>
    </source>
</evidence>
<organism evidence="1 2">
    <name type="scientific">Microbacterium hominis</name>
    <dbReference type="NCBI Taxonomy" id="162426"/>
    <lineage>
        <taxon>Bacteria</taxon>
        <taxon>Bacillati</taxon>
        <taxon>Actinomycetota</taxon>
        <taxon>Actinomycetes</taxon>
        <taxon>Micrococcales</taxon>
        <taxon>Microbacteriaceae</taxon>
        <taxon>Microbacterium</taxon>
    </lineage>
</organism>